<keyword evidence="1" id="KW-0238">DNA-binding</keyword>
<evidence type="ECO:0000313" key="5">
    <source>
        <dbReference type="EMBL" id="RYO67580.1"/>
    </source>
</evidence>
<evidence type="ECO:0000313" key="6">
    <source>
        <dbReference type="Proteomes" id="UP000293823"/>
    </source>
</evidence>
<dbReference type="Proteomes" id="UP000293823">
    <property type="component" value="Unassembled WGS sequence"/>
</dbReference>
<accession>A0A4Q4SBA0</accession>
<evidence type="ECO:0000256" key="1">
    <source>
        <dbReference type="ARBA" id="ARBA00023125"/>
    </source>
</evidence>
<keyword evidence="3" id="KW-0539">Nucleus</keyword>
<dbReference type="InterPro" id="IPR001356">
    <property type="entry name" value="HD"/>
</dbReference>
<keyword evidence="2" id="KW-0371">Homeobox</keyword>
<sequence>MDKTSLSASTLDVSNRQAAYLTASASNGHQNNSTVIHNSAFTINPHDSADDGSYLRDQAHAVADATKLHADPLHNIPDTIEYGYDDLVGLNNDNYSNGMTIGMPWEDHHIDAPTYASTTINTSNDAFIQSQEPAITYDTLCDKQHDDLSGVSSDFLIHDQHTDPISGPLASPHDLNMCDEHARHPECRHVSPTLIDAMRFETECGEVREVEEHLGSFCSLECSYSTPVTQAHSVVVSDLMLVVPTIEQSLTLETAPLPERSETKLTSIDPVRRWLYDHPSNPYPTEKEKAELAAATGITALQLSRRLTNLRGRERHGQ</sequence>
<dbReference type="CDD" id="cd00086">
    <property type="entry name" value="homeodomain"/>
    <property type="match status" value="1"/>
</dbReference>
<dbReference type="GO" id="GO:0006355">
    <property type="term" value="P:regulation of DNA-templated transcription"/>
    <property type="evidence" value="ECO:0007669"/>
    <property type="project" value="InterPro"/>
</dbReference>
<dbReference type="SUPFAM" id="SSF46689">
    <property type="entry name" value="Homeodomain-like"/>
    <property type="match status" value="1"/>
</dbReference>
<proteinExistence type="predicted"/>
<evidence type="ECO:0000256" key="2">
    <source>
        <dbReference type="ARBA" id="ARBA00023155"/>
    </source>
</evidence>
<protein>
    <recommendedName>
        <fullName evidence="4">KN homeodomain domain-containing protein</fullName>
    </recommendedName>
</protein>
<gene>
    <name evidence="5" type="ORF">AA0113_g4423</name>
</gene>
<organism evidence="5 6">
    <name type="scientific">Alternaria arborescens</name>
    <dbReference type="NCBI Taxonomy" id="156630"/>
    <lineage>
        <taxon>Eukaryota</taxon>
        <taxon>Fungi</taxon>
        <taxon>Dikarya</taxon>
        <taxon>Ascomycota</taxon>
        <taxon>Pezizomycotina</taxon>
        <taxon>Dothideomycetes</taxon>
        <taxon>Pleosporomycetidae</taxon>
        <taxon>Pleosporales</taxon>
        <taxon>Pleosporineae</taxon>
        <taxon>Pleosporaceae</taxon>
        <taxon>Alternaria</taxon>
        <taxon>Alternaria sect. Alternaria</taxon>
    </lineage>
</organism>
<evidence type="ECO:0000259" key="4">
    <source>
        <dbReference type="Pfam" id="PF05920"/>
    </source>
</evidence>
<dbReference type="InterPro" id="IPR009057">
    <property type="entry name" value="Homeodomain-like_sf"/>
</dbReference>
<dbReference type="Pfam" id="PF05920">
    <property type="entry name" value="Homeobox_KN"/>
    <property type="match status" value="1"/>
</dbReference>
<dbReference type="EMBL" id="PEJP01000015">
    <property type="protein sequence ID" value="RYO67580.1"/>
    <property type="molecule type" value="Genomic_DNA"/>
</dbReference>
<name>A0A4Q4SBA0_9PLEO</name>
<keyword evidence="6" id="KW-1185">Reference proteome</keyword>
<feature type="domain" description="KN homeodomain" evidence="4">
    <location>
        <begin position="274"/>
        <end position="313"/>
    </location>
</feature>
<dbReference type="Gene3D" id="1.10.10.60">
    <property type="entry name" value="Homeodomain-like"/>
    <property type="match status" value="1"/>
</dbReference>
<dbReference type="AlphaFoldDB" id="A0A4Q4SBA0"/>
<dbReference type="GO" id="GO:0003677">
    <property type="term" value="F:DNA binding"/>
    <property type="evidence" value="ECO:0007669"/>
    <property type="project" value="UniProtKB-KW"/>
</dbReference>
<dbReference type="InterPro" id="IPR008422">
    <property type="entry name" value="KN_HD"/>
</dbReference>
<reference evidence="6" key="1">
    <citation type="journal article" date="2019" name="bioRxiv">
        <title>Genomics, evolutionary history and diagnostics of the Alternaria alternata species group including apple and Asian pear pathotypes.</title>
        <authorList>
            <person name="Armitage A.D."/>
            <person name="Cockerton H.M."/>
            <person name="Sreenivasaprasad S."/>
            <person name="Woodhall J.W."/>
            <person name="Lane C.R."/>
            <person name="Harrison R.J."/>
            <person name="Clarkson J.P."/>
        </authorList>
    </citation>
    <scope>NUCLEOTIDE SEQUENCE [LARGE SCALE GENOMIC DNA]</scope>
    <source>
        <strain evidence="6">RGR 97.0016</strain>
    </source>
</reference>
<comment type="caution">
    <text evidence="5">The sequence shown here is derived from an EMBL/GenBank/DDBJ whole genome shotgun (WGS) entry which is preliminary data.</text>
</comment>
<evidence type="ECO:0000256" key="3">
    <source>
        <dbReference type="ARBA" id="ARBA00023242"/>
    </source>
</evidence>